<feature type="domain" description="BioF2-like acetyltransferase" evidence="1">
    <location>
        <begin position="155"/>
        <end position="280"/>
    </location>
</feature>
<dbReference type="SUPFAM" id="SSF55729">
    <property type="entry name" value="Acyl-CoA N-acyltransferases (Nat)"/>
    <property type="match status" value="1"/>
</dbReference>
<dbReference type="Gene3D" id="3.40.630.30">
    <property type="match status" value="1"/>
</dbReference>
<evidence type="ECO:0000259" key="1">
    <source>
        <dbReference type="Pfam" id="PF13480"/>
    </source>
</evidence>
<name>A0A7C0VCK7_UNCW3</name>
<dbReference type="InterPro" id="IPR038740">
    <property type="entry name" value="BioF2-like_GNAT_dom"/>
</dbReference>
<dbReference type="InterPro" id="IPR050644">
    <property type="entry name" value="PG_Glycine_Bridge_Synth"/>
</dbReference>
<evidence type="ECO:0000313" key="2">
    <source>
        <dbReference type="EMBL" id="HDI82378.1"/>
    </source>
</evidence>
<reference evidence="2" key="1">
    <citation type="journal article" date="2020" name="mSystems">
        <title>Genome- and Community-Level Interaction Insights into Carbon Utilization and Element Cycling Functions of Hydrothermarchaeota in Hydrothermal Sediment.</title>
        <authorList>
            <person name="Zhou Z."/>
            <person name="Liu Y."/>
            <person name="Xu W."/>
            <person name="Pan J."/>
            <person name="Luo Z.H."/>
            <person name="Li M."/>
        </authorList>
    </citation>
    <scope>NUCLEOTIDE SEQUENCE [LARGE SCALE GENOMIC DNA]</scope>
    <source>
        <strain evidence="2">HyVt-102</strain>
    </source>
</reference>
<comment type="caution">
    <text evidence="2">The sequence shown here is derived from an EMBL/GenBank/DDBJ whole genome shotgun (WGS) entry which is preliminary data.</text>
</comment>
<dbReference type="Proteomes" id="UP000885847">
    <property type="component" value="Unassembled WGS sequence"/>
</dbReference>
<organism evidence="2">
    <name type="scientific">candidate division WOR-3 bacterium</name>
    <dbReference type="NCBI Taxonomy" id="2052148"/>
    <lineage>
        <taxon>Bacteria</taxon>
        <taxon>Bacteria division WOR-3</taxon>
    </lineage>
</organism>
<dbReference type="AlphaFoldDB" id="A0A7C0VCK7"/>
<dbReference type="EMBL" id="DQWE01000052">
    <property type="protein sequence ID" value="HDI82378.1"/>
    <property type="molecule type" value="Genomic_DNA"/>
</dbReference>
<gene>
    <name evidence="2" type="ORF">ENF18_01130</name>
</gene>
<sequence length="312" mass="36927">MLVEPYSKKMEEEWDSFVWKSASGTIFHTRRFLSYHPPERFRDNSLVFREKNIIALFPAVDLEGVLFSHRGASYGGFVYMDNLSIKNSFKLIESLIDYAKKHGFRRIEMTLPPLIYLERPNNYLDFVMMKKGFKYRKRELTAYIPITDDPFSLFKQEARTATRKAMKEGLTVEFSDDFASFYEILKKNLRMRHNVKPTHTLDELLKLKSLFPDRIWLNAVYLKDRMIAGTVIFETNQRVALAFYISHDDNFQKYRPVNFLFYDTLKKCREKGFQYLDLGTFTLNMEPNMGLGRFKESLGARGLFRDTLYIDL</sequence>
<protein>
    <submittedName>
        <fullName evidence="2">GNAT family N-acetyltransferase</fullName>
    </submittedName>
</protein>
<dbReference type="PANTHER" id="PTHR36174">
    <property type="entry name" value="LIPID II:GLYCINE GLYCYLTRANSFERASE"/>
    <property type="match status" value="1"/>
</dbReference>
<dbReference type="PANTHER" id="PTHR36174:SF1">
    <property type="entry name" value="LIPID II:GLYCINE GLYCYLTRANSFERASE"/>
    <property type="match status" value="1"/>
</dbReference>
<accession>A0A7C0VCK7</accession>
<dbReference type="InterPro" id="IPR016181">
    <property type="entry name" value="Acyl_CoA_acyltransferase"/>
</dbReference>
<proteinExistence type="predicted"/>
<dbReference type="Pfam" id="PF13480">
    <property type="entry name" value="Acetyltransf_6"/>
    <property type="match status" value="1"/>
</dbReference>